<dbReference type="EMBL" id="CATOBB020000477">
    <property type="protein sequence ID" value="CAM9165867.1"/>
    <property type="molecule type" value="Genomic_DNA"/>
</dbReference>
<protein>
    <submittedName>
        <fullName evidence="1">Uncharacterized protein</fullName>
    </submittedName>
</protein>
<gene>
    <name evidence="1" type="ORF">MRATA1EN22A_LOCUS29307</name>
</gene>
<evidence type="ECO:0000313" key="1">
    <source>
        <dbReference type="EMBL" id="CAM9165867.1"/>
    </source>
</evidence>
<reference evidence="1" key="1">
    <citation type="submission" date="2025-03" db="EMBL/GenBank/DDBJ databases">
        <authorList>
            <consortium name="ELIXIR-Norway"/>
            <consortium name="Elixir Norway"/>
        </authorList>
    </citation>
    <scope>NUCLEOTIDE SEQUENCE</scope>
</reference>
<organism evidence="1 2">
    <name type="scientific">Rangifer tarandus platyrhynchus</name>
    <name type="common">Svalbard reindeer</name>
    <dbReference type="NCBI Taxonomy" id="3082113"/>
    <lineage>
        <taxon>Eukaryota</taxon>
        <taxon>Metazoa</taxon>
        <taxon>Chordata</taxon>
        <taxon>Craniata</taxon>
        <taxon>Vertebrata</taxon>
        <taxon>Euteleostomi</taxon>
        <taxon>Mammalia</taxon>
        <taxon>Eutheria</taxon>
        <taxon>Laurasiatheria</taxon>
        <taxon>Artiodactyla</taxon>
        <taxon>Ruminantia</taxon>
        <taxon>Pecora</taxon>
        <taxon>Cervidae</taxon>
        <taxon>Odocoileinae</taxon>
        <taxon>Rangifer</taxon>
    </lineage>
</organism>
<proteinExistence type="predicted"/>
<comment type="caution">
    <text evidence="1">The sequence shown here is derived from an EMBL/GenBank/DDBJ whole genome shotgun (WGS) entry which is preliminary data.</text>
</comment>
<accession>A0ACB1KFF4</accession>
<evidence type="ECO:0000313" key="2">
    <source>
        <dbReference type="Proteomes" id="UP001162501"/>
    </source>
</evidence>
<dbReference type="Proteomes" id="UP001162501">
    <property type="component" value="Unassembled WGS sequence"/>
</dbReference>
<sequence length="73" mass="7805">MLAPHSTRKRSEADPTNFTLPSLILGGQATWRVDAWLDLTPPPPTGGDSGLKQTPPPPTFKIPYPMGTVPLAV</sequence>
<name>A0ACB1KFF4_RANTA</name>